<dbReference type="OrthoDB" id="9873562at2"/>
<organism evidence="2 3">
    <name type="scientific">Chlorobium limicola</name>
    <dbReference type="NCBI Taxonomy" id="1092"/>
    <lineage>
        <taxon>Bacteria</taxon>
        <taxon>Pseudomonadati</taxon>
        <taxon>Chlorobiota</taxon>
        <taxon>Chlorobiia</taxon>
        <taxon>Chlorobiales</taxon>
        <taxon>Chlorobiaceae</taxon>
        <taxon>Chlorobium/Pelodictyon group</taxon>
        <taxon>Chlorobium</taxon>
    </lineage>
</organism>
<keyword evidence="1" id="KW-1133">Transmembrane helix</keyword>
<name>A0A117MR68_CHLLI</name>
<protein>
    <submittedName>
        <fullName evidence="2">Uncharacterized protein</fullName>
    </submittedName>
</protein>
<feature type="transmembrane region" description="Helical" evidence="1">
    <location>
        <begin position="36"/>
        <end position="53"/>
    </location>
</feature>
<evidence type="ECO:0000256" key="1">
    <source>
        <dbReference type="SAM" id="Phobius"/>
    </source>
</evidence>
<comment type="caution">
    <text evidence="2">The sequence shown here is derived from an EMBL/GenBank/DDBJ whole genome shotgun (WGS) entry which is preliminary data.</text>
</comment>
<dbReference type="EMBL" id="LMBR01000061">
    <property type="protein sequence ID" value="KUL31376.1"/>
    <property type="molecule type" value="Genomic_DNA"/>
</dbReference>
<reference evidence="2 3" key="1">
    <citation type="submission" date="2015-10" db="EMBL/GenBank/DDBJ databases">
        <title>Draft Genome Sequence of Chlorobium limicola strain Frasassi Growing under Artificial Lighting in the Frasassi Cave System.</title>
        <authorList>
            <person name="Mansor M."/>
            <person name="Macalady J."/>
        </authorList>
    </citation>
    <scope>NUCLEOTIDE SEQUENCE [LARGE SCALE GENOMIC DNA]</scope>
    <source>
        <strain evidence="2 3">Frasassi</strain>
    </source>
</reference>
<keyword evidence="1" id="KW-0472">Membrane</keyword>
<evidence type="ECO:0000313" key="3">
    <source>
        <dbReference type="Proteomes" id="UP000053937"/>
    </source>
</evidence>
<keyword evidence="1" id="KW-0812">Transmembrane</keyword>
<dbReference type="Proteomes" id="UP000053937">
    <property type="component" value="Unassembled WGS sequence"/>
</dbReference>
<feature type="transmembrane region" description="Helical" evidence="1">
    <location>
        <begin position="12"/>
        <end position="29"/>
    </location>
</feature>
<dbReference type="AlphaFoldDB" id="A0A117MR68"/>
<gene>
    <name evidence="2" type="ORF">ASB62_03075</name>
</gene>
<keyword evidence="3" id="KW-1185">Reference proteome</keyword>
<proteinExistence type="predicted"/>
<dbReference type="RefSeq" id="WP_059138578.1">
    <property type="nucleotide sequence ID" value="NZ_LMBR01000061.1"/>
</dbReference>
<evidence type="ECO:0000313" key="2">
    <source>
        <dbReference type="EMBL" id="KUL31376.1"/>
    </source>
</evidence>
<accession>A0A117MR68</accession>
<sequence length="91" mass="9813">MEQLVELLSGNPLALAVAVIVAVMILLSFFRKAVQLLIVVVAAAVLYAAYLQVSGGDAPETFRQIQETVSLSLGRLGATLKPLFELLKSWK</sequence>